<evidence type="ECO:0000256" key="5">
    <source>
        <dbReference type="ARBA" id="ARBA00038749"/>
    </source>
</evidence>
<gene>
    <name evidence="9" type="primary">asa1</name>
    <name evidence="9" type="ORF">OHK93_005604</name>
</gene>
<feature type="compositionally biased region" description="Polar residues" evidence="8">
    <location>
        <begin position="311"/>
        <end position="329"/>
    </location>
</feature>
<dbReference type="PANTHER" id="PTHR19854:SF1">
    <property type="entry name" value="GUANINE NUCLEOTIDE-BINDING PROTEIN SUBUNIT BETA-LIKE PROTEIN 1"/>
    <property type="match status" value="1"/>
</dbReference>
<keyword evidence="2" id="KW-0677">Repeat</keyword>
<dbReference type="InterPro" id="IPR001680">
    <property type="entry name" value="WD40_rpt"/>
</dbReference>
<organism evidence="9 10">
    <name type="scientific">Ramalina farinacea</name>
    <dbReference type="NCBI Taxonomy" id="258253"/>
    <lineage>
        <taxon>Eukaryota</taxon>
        <taxon>Fungi</taxon>
        <taxon>Dikarya</taxon>
        <taxon>Ascomycota</taxon>
        <taxon>Pezizomycotina</taxon>
        <taxon>Lecanoromycetes</taxon>
        <taxon>OSLEUM clade</taxon>
        <taxon>Lecanoromycetidae</taxon>
        <taxon>Lecanorales</taxon>
        <taxon>Lecanorineae</taxon>
        <taxon>Ramalinaceae</taxon>
        <taxon>Ramalina</taxon>
    </lineage>
</organism>
<evidence type="ECO:0000313" key="10">
    <source>
        <dbReference type="Proteomes" id="UP001161017"/>
    </source>
</evidence>
<feature type="region of interest" description="Disordered" evidence="8">
    <location>
        <begin position="303"/>
        <end position="340"/>
    </location>
</feature>
<sequence length="358" mass="39255">MGTQSYHYVRSPKSRANQTDADKKALNRHGRDNRLLVWQLAPSDETELDQTLPVDGDSAVQKLPWLVHAIPVNALNFCSFAMCYDGMPHPSMSSRALRTADTIKPILFAVPNAMDSGGVDIFELPSRRRAATINADRSITTGMVMCLSILAETTRIQVAVGYESGHTMVFVQADPGACFEKLYSAQAHTQPVLSLAVSPCKDHYITSSADAKIAKHPLPCDRSIFKTAFKPIKISNSKHAGQQGLSYRSDGRIFATAGWDSALRVYSGKTLKEVAVLKWHKEGCYSTAFASVHTQANRSVDPEYVNDEGSDSVSSTQSDTLASTRTSVQQRRDQAARSTHWLAAGSKDGKISLWDIFQ</sequence>
<reference evidence="9" key="1">
    <citation type="journal article" date="2023" name="Genome Biol. Evol.">
        <title>First Whole Genome Sequence and Flow Cytometry Genome Size Data for the Lichen-Forming Fungus Ramalina farinacea (Ascomycota).</title>
        <authorList>
            <person name="Llewellyn T."/>
            <person name="Mian S."/>
            <person name="Hill R."/>
            <person name="Leitch I.J."/>
            <person name="Gaya E."/>
        </authorList>
    </citation>
    <scope>NUCLEOTIDE SEQUENCE</scope>
    <source>
        <strain evidence="9">LIQ254RAFAR</strain>
    </source>
</reference>
<dbReference type="Gene3D" id="2.130.10.10">
    <property type="entry name" value="YVTN repeat-like/Quinoprotein amine dehydrogenase"/>
    <property type="match status" value="1"/>
</dbReference>
<evidence type="ECO:0000313" key="9">
    <source>
        <dbReference type="EMBL" id="MDI1486376.1"/>
    </source>
</evidence>
<evidence type="ECO:0000256" key="2">
    <source>
        <dbReference type="ARBA" id="ARBA00022737"/>
    </source>
</evidence>
<evidence type="ECO:0000256" key="8">
    <source>
        <dbReference type="SAM" id="MobiDB-lite"/>
    </source>
</evidence>
<proteinExistence type="inferred from homology"/>
<evidence type="ECO:0000256" key="7">
    <source>
        <dbReference type="PROSITE-ProRule" id="PRU00221"/>
    </source>
</evidence>
<name>A0AA43TPB6_9LECA</name>
<dbReference type="EMBL" id="JAPUFD010000003">
    <property type="protein sequence ID" value="MDI1486376.1"/>
    <property type="molecule type" value="Genomic_DNA"/>
</dbReference>
<dbReference type="InterPro" id="IPR019775">
    <property type="entry name" value="WD40_repeat_CS"/>
</dbReference>
<feature type="region of interest" description="Disordered" evidence="8">
    <location>
        <begin position="1"/>
        <end position="24"/>
    </location>
</feature>
<comment type="function">
    <text evidence="3">Component of the ASTRA complex involved in chromatin remodeling.</text>
</comment>
<dbReference type="Pfam" id="PF00400">
    <property type="entry name" value="WD40"/>
    <property type="match status" value="2"/>
</dbReference>
<evidence type="ECO:0000256" key="1">
    <source>
        <dbReference type="ARBA" id="ARBA00022574"/>
    </source>
</evidence>
<dbReference type="PROSITE" id="PS00678">
    <property type="entry name" value="WD_REPEATS_1"/>
    <property type="match status" value="1"/>
</dbReference>
<dbReference type="InterPro" id="IPR036322">
    <property type="entry name" value="WD40_repeat_dom_sf"/>
</dbReference>
<dbReference type="AlphaFoldDB" id="A0AA43TPB6"/>
<keyword evidence="10" id="KW-1185">Reference proteome</keyword>
<dbReference type="InterPro" id="IPR015943">
    <property type="entry name" value="WD40/YVTN_repeat-like_dom_sf"/>
</dbReference>
<evidence type="ECO:0000256" key="3">
    <source>
        <dbReference type="ARBA" id="ARBA00037338"/>
    </source>
</evidence>
<protein>
    <recommendedName>
        <fullName evidence="6">ASTRA-associated protein 1</fullName>
    </recommendedName>
</protein>
<evidence type="ECO:0000256" key="4">
    <source>
        <dbReference type="ARBA" id="ARBA00037931"/>
    </source>
</evidence>
<accession>A0AA43TPB6</accession>
<dbReference type="Proteomes" id="UP001161017">
    <property type="component" value="Unassembled WGS sequence"/>
</dbReference>
<comment type="similarity">
    <text evidence="4">Belongs to the WD repeat ASA1 family.</text>
</comment>
<dbReference type="PROSITE" id="PS50082">
    <property type="entry name" value="WD_REPEATS_2"/>
    <property type="match status" value="1"/>
</dbReference>
<dbReference type="PANTHER" id="PTHR19854">
    <property type="entry name" value="TRANSDUCIN BETA-LIKE 3"/>
    <property type="match status" value="1"/>
</dbReference>
<evidence type="ECO:0000256" key="6">
    <source>
        <dbReference type="ARBA" id="ARBA00040563"/>
    </source>
</evidence>
<comment type="subunit">
    <text evidence="5">Component of the ASTRA chromatin remodeling machinery complex.</text>
</comment>
<comment type="caution">
    <text evidence="9">The sequence shown here is derived from an EMBL/GenBank/DDBJ whole genome shotgun (WGS) entry which is preliminary data.</text>
</comment>
<feature type="repeat" description="WD" evidence="7">
    <location>
        <begin position="342"/>
        <end position="358"/>
    </location>
</feature>
<dbReference type="SMART" id="SM00320">
    <property type="entry name" value="WD40"/>
    <property type="match status" value="3"/>
</dbReference>
<dbReference type="SUPFAM" id="SSF50978">
    <property type="entry name" value="WD40 repeat-like"/>
    <property type="match status" value="1"/>
</dbReference>
<keyword evidence="1 7" id="KW-0853">WD repeat</keyword>